<gene>
    <name evidence="15" type="ORF">BCR38DRAFT_489448</name>
</gene>
<dbReference type="Pfam" id="PF08738">
    <property type="entry name" value="Gon7"/>
    <property type="match status" value="1"/>
</dbReference>
<evidence type="ECO:0000256" key="3">
    <source>
        <dbReference type="ARBA" id="ARBA00008529"/>
    </source>
</evidence>
<evidence type="ECO:0000313" key="15">
    <source>
        <dbReference type="EMBL" id="ORY58534.1"/>
    </source>
</evidence>
<evidence type="ECO:0000313" key="16">
    <source>
        <dbReference type="Proteomes" id="UP000193689"/>
    </source>
</evidence>
<comment type="similarity">
    <text evidence="3">Belongs to the GON7 family.</text>
</comment>
<comment type="caution">
    <text evidence="15">The sequence shown here is derived from an EMBL/GenBank/DDBJ whole genome shotgun (WGS) entry which is preliminary data.</text>
</comment>
<protein>
    <recommendedName>
        <fullName evidence="5">EKC/KEOPS complex subunit GON7</fullName>
    </recommendedName>
</protein>
<proteinExistence type="inferred from homology"/>
<keyword evidence="6" id="KW-0158">Chromosome</keyword>
<evidence type="ECO:0000256" key="7">
    <source>
        <dbReference type="ARBA" id="ARBA00022694"/>
    </source>
</evidence>
<dbReference type="EMBL" id="MCFJ01000016">
    <property type="protein sequence ID" value="ORY58534.1"/>
    <property type="molecule type" value="Genomic_DNA"/>
</dbReference>
<feature type="region of interest" description="Disordered" evidence="14">
    <location>
        <begin position="1"/>
        <end position="21"/>
    </location>
</feature>
<dbReference type="Proteomes" id="UP000193689">
    <property type="component" value="Unassembled WGS sequence"/>
</dbReference>
<dbReference type="GO" id="GO:0005634">
    <property type="term" value="C:nucleus"/>
    <property type="evidence" value="ECO:0007669"/>
    <property type="project" value="UniProtKB-SubCell"/>
</dbReference>
<evidence type="ECO:0000256" key="6">
    <source>
        <dbReference type="ARBA" id="ARBA00022454"/>
    </source>
</evidence>
<dbReference type="InParanoid" id="A0A1Y2DHF1"/>
<dbReference type="InterPro" id="IPR014849">
    <property type="entry name" value="EKC/KEOPS_Gon7"/>
</dbReference>
<comment type="subcellular location">
    <subcellularLocation>
        <location evidence="2">Chromosome</location>
        <location evidence="2">Telomere</location>
    </subcellularLocation>
    <subcellularLocation>
        <location evidence="1">Nucleus</location>
    </subcellularLocation>
</comment>
<comment type="function">
    <text evidence="13">Component of the EKC/KEOPS complex that is required for the formation of a threonylcarbamoyl group on adenosine at position 37 (t(6)A37) in tRNAs that read codons beginning with adenine. The complex is probably involved in the transfer of the threonylcarbamoyl moiety of threonylcarbamoyl-AMP (TC-AMP) to the N6 group of A37. GON7 likely plays a supporting role to the catalytic subunit KAE1 in the complex. The EKC/KEOPS complex also promotes both telomere uncapping and telomere elongation. The complex is required for efficient recruitment of transcriptional coactivators.</text>
</comment>
<keyword evidence="11" id="KW-0804">Transcription</keyword>
<reference evidence="15 16" key="1">
    <citation type="submission" date="2016-07" db="EMBL/GenBank/DDBJ databases">
        <title>Pervasive Adenine N6-methylation of Active Genes in Fungi.</title>
        <authorList>
            <consortium name="DOE Joint Genome Institute"/>
            <person name="Mondo S.J."/>
            <person name="Dannebaum R.O."/>
            <person name="Kuo R.C."/>
            <person name="Labutti K."/>
            <person name="Haridas S."/>
            <person name="Kuo A."/>
            <person name="Salamov A."/>
            <person name="Ahrendt S.R."/>
            <person name="Lipzen A."/>
            <person name="Sullivan W."/>
            <person name="Andreopoulos W.B."/>
            <person name="Clum A."/>
            <person name="Lindquist E."/>
            <person name="Daum C."/>
            <person name="Ramamoorthy G.K."/>
            <person name="Gryganskyi A."/>
            <person name="Culley D."/>
            <person name="Magnuson J.K."/>
            <person name="James T.Y."/>
            <person name="O'Malley M.A."/>
            <person name="Stajich J.E."/>
            <person name="Spatafora J.W."/>
            <person name="Visel A."/>
            <person name="Grigoriev I.V."/>
        </authorList>
    </citation>
    <scope>NUCLEOTIDE SEQUENCE [LARGE SCALE GENOMIC DNA]</scope>
    <source>
        <strain evidence="15 16">CBS 129021</strain>
    </source>
</reference>
<accession>A0A1Y2DHF1</accession>
<evidence type="ECO:0000256" key="5">
    <source>
        <dbReference type="ARBA" id="ARBA00019746"/>
    </source>
</evidence>
<evidence type="ECO:0000256" key="2">
    <source>
        <dbReference type="ARBA" id="ARBA00004574"/>
    </source>
</evidence>
<evidence type="ECO:0000256" key="12">
    <source>
        <dbReference type="ARBA" id="ARBA00023242"/>
    </source>
</evidence>
<keyword evidence="8" id="KW-0779">Telomere</keyword>
<evidence type="ECO:0000256" key="14">
    <source>
        <dbReference type="SAM" id="MobiDB-lite"/>
    </source>
</evidence>
<feature type="compositionally biased region" description="Basic and acidic residues" evidence="14">
    <location>
        <begin position="70"/>
        <end position="87"/>
    </location>
</feature>
<comment type="subunit">
    <text evidence="4">Component of the EKC/KEOPS complex composed of at least BUD32, CGI121, GON7, KAE1 and PCC1; the whole complex dimerizes.</text>
</comment>
<dbReference type="GeneID" id="63780609"/>
<keyword evidence="12" id="KW-0539">Nucleus</keyword>
<dbReference type="GO" id="GO:0008033">
    <property type="term" value="P:tRNA processing"/>
    <property type="evidence" value="ECO:0007669"/>
    <property type="project" value="UniProtKB-KW"/>
</dbReference>
<evidence type="ECO:0000256" key="13">
    <source>
        <dbReference type="ARBA" id="ARBA00025393"/>
    </source>
</evidence>
<evidence type="ECO:0000256" key="10">
    <source>
        <dbReference type="ARBA" id="ARBA00023159"/>
    </source>
</evidence>
<feature type="region of interest" description="Disordered" evidence="14">
    <location>
        <begin position="70"/>
        <end position="105"/>
    </location>
</feature>
<evidence type="ECO:0000256" key="1">
    <source>
        <dbReference type="ARBA" id="ARBA00004123"/>
    </source>
</evidence>
<keyword evidence="16" id="KW-1185">Reference proteome</keyword>
<sequence length="105" mass="11703">MSQPTLTVTYSSPTNAPFSHTTPLSAIATADKTTHLNSLRAAITDLQTRINTELTQRMDEDKIAAEQLKEGQVEEAQHKVKRAKSEKVDEDAEEENYGEEVVEED</sequence>
<keyword evidence="9" id="KW-0805">Transcription regulation</keyword>
<organism evidence="15 16">
    <name type="scientific">Pseudomassariella vexata</name>
    <dbReference type="NCBI Taxonomy" id="1141098"/>
    <lineage>
        <taxon>Eukaryota</taxon>
        <taxon>Fungi</taxon>
        <taxon>Dikarya</taxon>
        <taxon>Ascomycota</taxon>
        <taxon>Pezizomycotina</taxon>
        <taxon>Sordariomycetes</taxon>
        <taxon>Xylariomycetidae</taxon>
        <taxon>Amphisphaeriales</taxon>
        <taxon>Pseudomassariaceae</taxon>
        <taxon>Pseudomassariella</taxon>
    </lineage>
</organism>
<dbReference type="RefSeq" id="XP_040711451.1">
    <property type="nucleotide sequence ID" value="XM_040864397.1"/>
</dbReference>
<evidence type="ECO:0000256" key="11">
    <source>
        <dbReference type="ARBA" id="ARBA00023163"/>
    </source>
</evidence>
<evidence type="ECO:0000256" key="9">
    <source>
        <dbReference type="ARBA" id="ARBA00023015"/>
    </source>
</evidence>
<dbReference type="OrthoDB" id="2288868at2759"/>
<feature type="compositionally biased region" description="Acidic residues" evidence="14">
    <location>
        <begin position="88"/>
        <end position="105"/>
    </location>
</feature>
<evidence type="ECO:0000256" key="8">
    <source>
        <dbReference type="ARBA" id="ARBA00022895"/>
    </source>
</evidence>
<dbReference type="AlphaFoldDB" id="A0A1Y2DHF1"/>
<keyword evidence="10" id="KW-0010">Activator</keyword>
<keyword evidence="7" id="KW-0819">tRNA processing</keyword>
<name>A0A1Y2DHF1_9PEZI</name>
<dbReference type="GO" id="GO:0000781">
    <property type="term" value="C:chromosome, telomeric region"/>
    <property type="evidence" value="ECO:0007669"/>
    <property type="project" value="UniProtKB-SubCell"/>
</dbReference>
<evidence type="ECO:0000256" key="4">
    <source>
        <dbReference type="ARBA" id="ARBA00011534"/>
    </source>
</evidence>